<sequence>MRPPGGGGEMVTARGSARGLEALSPGARGEAARPEDNSPSRRRGPIFSGRAPNGQPGKWDWGGPGFGRTPERLARTVLLEGDDGTGDAALADVFDAVVELVEGEAF</sequence>
<evidence type="ECO:0000313" key="3">
    <source>
        <dbReference type="Proteomes" id="UP001499843"/>
    </source>
</evidence>
<dbReference type="EMBL" id="BAAAQX010000015">
    <property type="protein sequence ID" value="GAA2210239.1"/>
    <property type="molecule type" value="Genomic_DNA"/>
</dbReference>
<accession>A0ABN3CLF8</accession>
<evidence type="ECO:0000256" key="1">
    <source>
        <dbReference type="SAM" id="MobiDB-lite"/>
    </source>
</evidence>
<feature type="region of interest" description="Disordered" evidence="1">
    <location>
        <begin position="1"/>
        <end position="69"/>
    </location>
</feature>
<feature type="compositionally biased region" description="Basic and acidic residues" evidence="1">
    <location>
        <begin position="30"/>
        <end position="39"/>
    </location>
</feature>
<name>A0ABN3CLF8_9ACTN</name>
<gene>
    <name evidence="2" type="ORF">GCM10009850_056980</name>
</gene>
<comment type="caution">
    <text evidence="2">The sequence shown here is derived from an EMBL/GenBank/DDBJ whole genome shotgun (WGS) entry which is preliminary data.</text>
</comment>
<proteinExistence type="predicted"/>
<keyword evidence="3" id="KW-1185">Reference proteome</keyword>
<reference evidence="2 3" key="1">
    <citation type="journal article" date="2019" name="Int. J. Syst. Evol. Microbiol.">
        <title>The Global Catalogue of Microorganisms (GCM) 10K type strain sequencing project: providing services to taxonomists for standard genome sequencing and annotation.</title>
        <authorList>
            <consortium name="The Broad Institute Genomics Platform"/>
            <consortium name="The Broad Institute Genome Sequencing Center for Infectious Disease"/>
            <person name="Wu L."/>
            <person name="Ma J."/>
        </authorList>
    </citation>
    <scope>NUCLEOTIDE SEQUENCE [LARGE SCALE GENOMIC DNA]</scope>
    <source>
        <strain evidence="2 3">JCM 16114</strain>
    </source>
</reference>
<protein>
    <submittedName>
        <fullName evidence="2">Uncharacterized protein</fullName>
    </submittedName>
</protein>
<organism evidence="2 3">
    <name type="scientific">Nonomuraea monospora</name>
    <dbReference type="NCBI Taxonomy" id="568818"/>
    <lineage>
        <taxon>Bacteria</taxon>
        <taxon>Bacillati</taxon>
        <taxon>Actinomycetota</taxon>
        <taxon>Actinomycetes</taxon>
        <taxon>Streptosporangiales</taxon>
        <taxon>Streptosporangiaceae</taxon>
        <taxon>Nonomuraea</taxon>
    </lineage>
</organism>
<dbReference type="Proteomes" id="UP001499843">
    <property type="component" value="Unassembled WGS sequence"/>
</dbReference>
<evidence type="ECO:0000313" key="2">
    <source>
        <dbReference type="EMBL" id="GAA2210239.1"/>
    </source>
</evidence>